<feature type="transmembrane region" description="Helical" evidence="8">
    <location>
        <begin position="12"/>
        <end position="37"/>
    </location>
</feature>
<reference evidence="9" key="1">
    <citation type="submission" date="2022-09" db="EMBL/GenBank/DDBJ databases">
        <title>Actin cytoskeleton and complex cell architecture in an #Asgard archaeon.</title>
        <authorList>
            <person name="Ponce Toledo R.I."/>
            <person name="Schleper C."/>
            <person name="Rodrigues Oliveira T."/>
            <person name="Wollweber F."/>
            <person name="Xu J."/>
            <person name="Rittmann S."/>
            <person name="Klingl A."/>
            <person name="Pilhofer M."/>
        </authorList>
    </citation>
    <scope>NUCLEOTIDE SEQUENCE</scope>
    <source>
        <strain evidence="9">B-35</strain>
    </source>
</reference>
<evidence type="ECO:0000256" key="6">
    <source>
        <dbReference type="ARBA" id="ARBA00035120"/>
    </source>
</evidence>
<accession>A0ABY6HVM7</accession>
<keyword evidence="10" id="KW-1185">Reference proteome</keyword>
<feature type="transmembrane region" description="Helical" evidence="8">
    <location>
        <begin position="83"/>
        <end position="100"/>
    </location>
</feature>
<evidence type="ECO:0000256" key="3">
    <source>
        <dbReference type="ARBA" id="ARBA00022692"/>
    </source>
</evidence>
<dbReference type="EMBL" id="CP104013">
    <property type="protein sequence ID" value="UYP47578.1"/>
    <property type="molecule type" value="Genomic_DNA"/>
</dbReference>
<sequence length="161" mass="18260">MILMKSNQQIKIFSGFLIIIFRGLGGAMGAILRYLVWLRIETNYSNQTYWGSIIVNVVGAFLAGLSLNILYCTKGRFTNILRGFRHGFISGFTVFNWFVFDLYSLFISGHVFTACIIIVLCLMVNTILYEIGGSIGRKISPTKPDLTKRSDSREIPWEGER</sequence>
<proteinExistence type="inferred from homology"/>
<dbReference type="Proteomes" id="UP001208689">
    <property type="component" value="Chromosome"/>
</dbReference>
<evidence type="ECO:0000313" key="10">
    <source>
        <dbReference type="Proteomes" id="UP001208689"/>
    </source>
</evidence>
<evidence type="ECO:0000256" key="1">
    <source>
        <dbReference type="ARBA" id="ARBA00004651"/>
    </source>
</evidence>
<dbReference type="Pfam" id="PF02537">
    <property type="entry name" value="CRCB"/>
    <property type="match status" value="1"/>
</dbReference>
<keyword evidence="2 8" id="KW-1003">Cell membrane</keyword>
<evidence type="ECO:0000256" key="7">
    <source>
        <dbReference type="ARBA" id="ARBA00035585"/>
    </source>
</evidence>
<evidence type="ECO:0000256" key="5">
    <source>
        <dbReference type="ARBA" id="ARBA00023136"/>
    </source>
</evidence>
<comment type="subcellular location">
    <subcellularLocation>
        <location evidence="1">Cell membrane</location>
        <topology evidence="1">Multi-pass membrane protein</topology>
    </subcellularLocation>
</comment>
<name>A0ABY6HVM7_9ARCH</name>
<protein>
    <recommendedName>
        <fullName evidence="8">Fluoride-specific ion channel</fullName>
    </recommendedName>
</protein>
<keyword evidence="5 8" id="KW-0472">Membrane</keyword>
<evidence type="ECO:0000256" key="4">
    <source>
        <dbReference type="ARBA" id="ARBA00022989"/>
    </source>
</evidence>
<organism evidence="9 10">
    <name type="scientific">Candidatus Lokiarchaeum ossiferum</name>
    <dbReference type="NCBI Taxonomy" id="2951803"/>
    <lineage>
        <taxon>Archaea</taxon>
        <taxon>Promethearchaeati</taxon>
        <taxon>Promethearchaeota</taxon>
        <taxon>Promethearchaeia</taxon>
        <taxon>Promethearchaeales</taxon>
        <taxon>Promethearchaeaceae</taxon>
        <taxon>Candidatus Lokiarchaeum</taxon>
    </lineage>
</organism>
<evidence type="ECO:0000256" key="2">
    <source>
        <dbReference type="ARBA" id="ARBA00022475"/>
    </source>
</evidence>
<evidence type="ECO:0000256" key="8">
    <source>
        <dbReference type="RuleBase" id="RU004340"/>
    </source>
</evidence>
<comment type="function">
    <text evidence="8">Important for reducing fluoride concentration in the cell, thus reducing its toxicity.</text>
</comment>
<dbReference type="InterPro" id="IPR003691">
    <property type="entry name" value="FluC"/>
</dbReference>
<evidence type="ECO:0000313" key="9">
    <source>
        <dbReference type="EMBL" id="UYP47578.1"/>
    </source>
</evidence>
<keyword evidence="4 8" id="KW-1133">Transmembrane helix</keyword>
<gene>
    <name evidence="9" type="ORF">NEF87_003863</name>
</gene>
<keyword evidence="3 8" id="KW-0812">Transmembrane</keyword>
<feature type="transmembrane region" description="Helical" evidence="8">
    <location>
        <begin position="49"/>
        <end position="71"/>
    </location>
</feature>
<feature type="transmembrane region" description="Helical" evidence="8">
    <location>
        <begin position="106"/>
        <end position="128"/>
    </location>
</feature>
<comment type="similarity">
    <text evidence="6 8">Belongs to the fluoride channel Fluc/FEX (TC 1.A.43) family.</text>
</comment>
<comment type="catalytic activity">
    <reaction evidence="7">
        <text>fluoride(in) = fluoride(out)</text>
        <dbReference type="Rhea" id="RHEA:76159"/>
        <dbReference type="ChEBI" id="CHEBI:17051"/>
    </reaction>
    <physiologicalReaction direction="left-to-right" evidence="7">
        <dbReference type="Rhea" id="RHEA:76160"/>
    </physiologicalReaction>
</comment>